<dbReference type="EMBL" id="BMQW01000001">
    <property type="protein sequence ID" value="GGP73452.1"/>
    <property type="molecule type" value="Genomic_DNA"/>
</dbReference>
<reference evidence="3" key="1">
    <citation type="journal article" date="2019" name="Int. J. Syst. Evol. Microbiol.">
        <title>The Global Catalogue of Microorganisms (GCM) 10K type strain sequencing project: providing services to taxonomists for standard genome sequencing and annotation.</title>
        <authorList>
            <consortium name="The Broad Institute Genomics Platform"/>
            <consortium name="The Broad Institute Genome Sequencing Center for Infectious Disease"/>
            <person name="Wu L."/>
            <person name="Ma J."/>
        </authorList>
    </citation>
    <scope>NUCLEOTIDE SEQUENCE [LARGE SCALE GENOMIC DNA]</scope>
    <source>
        <strain evidence="3">JCM 32305</strain>
    </source>
</reference>
<dbReference type="Pfam" id="PF12973">
    <property type="entry name" value="Cupin_7"/>
    <property type="match status" value="1"/>
</dbReference>
<evidence type="ECO:0000313" key="2">
    <source>
        <dbReference type="EMBL" id="GGP73452.1"/>
    </source>
</evidence>
<keyword evidence="3" id="KW-1185">Reference proteome</keyword>
<protein>
    <submittedName>
        <fullName evidence="2">Anti-ECF sigma factor ChrR</fullName>
    </submittedName>
</protein>
<organism evidence="2 3">
    <name type="scientific">Shewanella ulleungensis</name>
    <dbReference type="NCBI Taxonomy" id="2282699"/>
    <lineage>
        <taxon>Bacteria</taxon>
        <taxon>Pseudomonadati</taxon>
        <taxon>Pseudomonadota</taxon>
        <taxon>Gammaproteobacteria</taxon>
        <taxon>Alteromonadales</taxon>
        <taxon>Shewanellaceae</taxon>
        <taxon>Shewanella</taxon>
    </lineage>
</organism>
<evidence type="ECO:0000313" key="3">
    <source>
        <dbReference type="Proteomes" id="UP000654004"/>
    </source>
</evidence>
<evidence type="ECO:0000259" key="1">
    <source>
        <dbReference type="Pfam" id="PF12973"/>
    </source>
</evidence>
<dbReference type="InterPro" id="IPR025979">
    <property type="entry name" value="ChrR-like_cupin_dom"/>
</dbReference>
<dbReference type="InterPro" id="IPR041916">
    <property type="entry name" value="Anti_sigma_zinc_sf"/>
</dbReference>
<dbReference type="InterPro" id="IPR014710">
    <property type="entry name" value="RmlC-like_jellyroll"/>
</dbReference>
<dbReference type="InterPro" id="IPR011051">
    <property type="entry name" value="RmlC_Cupin_sf"/>
</dbReference>
<dbReference type="SUPFAM" id="SSF51182">
    <property type="entry name" value="RmlC-like cupins"/>
    <property type="match status" value="1"/>
</dbReference>
<accession>A0ABQ2QBJ0</accession>
<comment type="caution">
    <text evidence="2">The sequence shown here is derived from an EMBL/GenBank/DDBJ whole genome shotgun (WGS) entry which is preliminary data.</text>
</comment>
<dbReference type="Proteomes" id="UP000654004">
    <property type="component" value="Unassembled WGS sequence"/>
</dbReference>
<name>A0ABQ2QBJ0_9GAMM</name>
<sequence>MINYHPDQHLLSLHAKGELPLSMSIAISAHAEFCQHCQQQLDQMTIALSEQQFEQADAKNTAAFEKHGEFDDLLSQFLSSTLDTLDTDVRLANNSTSQPESTDNSVTIKGQHYALPRVFKKQINASWQGIGKVSRLRLDTGEPQARASLLHIAANGEIPDHTHKGSELTLLLAGEFSDCYNTYKPGDFMLLDQDHEHSPKTTEGCLCYTIVDAPLYFTKGISKLLNPIGDLLY</sequence>
<gene>
    <name evidence="2" type="primary">chrR</name>
    <name evidence="2" type="ORF">GCM10009410_01300</name>
</gene>
<dbReference type="CDD" id="cd20301">
    <property type="entry name" value="cupin_ChrR"/>
    <property type="match status" value="1"/>
</dbReference>
<proteinExistence type="predicted"/>
<dbReference type="InterPro" id="IPR012807">
    <property type="entry name" value="Anti-sigma_ChrR"/>
</dbReference>
<dbReference type="NCBIfam" id="TIGR02451">
    <property type="entry name" value="anti_sig_ChrR"/>
    <property type="match status" value="1"/>
</dbReference>
<dbReference type="Gene3D" id="2.60.120.10">
    <property type="entry name" value="Jelly Rolls"/>
    <property type="match status" value="1"/>
</dbReference>
<dbReference type="Gene3D" id="1.10.10.1320">
    <property type="entry name" value="Anti-sigma factor, zinc-finger domain"/>
    <property type="match status" value="1"/>
</dbReference>
<dbReference type="RefSeq" id="WP_188952370.1">
    <property type="nucleotide sequence ID" value="NZ_BMQW01000001.1"/>
</dbReference>
<feature type="domain" description="ChrR-like cupin" evidence="1">
    <location>
        <begin position="133"/>
        <end position="209"/>
    </location>
</feature>